<gene>
    <name evidence="1" type="ORF">HYALB_00003079</name>
</gene>
<accession>A0A9N9LZL7</accession>
<protein>
    <submittedName>
        <fullName evidence="1">Uncharacterized protein</fullName>
    </submittedName>
</protein>
<organism evidence="1 2">
    <name type="scientific">Hymenoscyphus albidus</name>
    <dbReference type="NCBI Taxonomy" id="595503"/>
    <lineage>
        <taxon>Eukaryota</taxon>
        <taxon>Fungi</taxon>
        <taxon>Dikarya</taxon>
        <taxon>Ascomycota</taxon>
        <taxon>Pezizomycotina</taxon>
        <taxon>Leotiomycetes</taxon>
        <taxon>Helotiales</taxon>
        <taxon>Helotiaceae</taxon>
        <taxon>Hymenoscyphus</taxon>
    </lineage>
</organism>
<dbReference type="AlphaFoldDB" id="A0A9N9LZL7"/>
<evidence type="ECO:0000313" key="2">
    <source>
        <dbReference type="Proteomes" id="UP000701801"/>
    </source>
</evidence>
<sequence length="74" mass="7783">MVEEEGVLILDIGSVWEPGITTLYALGTSRSILRAAMANSDPAPSQKTLTANPSGVGMLHHAYIPPDAVPALIR</sequence>
<evidence type="ECO:0000313" key="1">
    <source>
        <dbReference type="EMBL" id="CAG8981506.1"/>
    </source>
</evidence>
<dbReference type="Proteomes" id="UP000701801">
    <property type="component" value="Unassembled WGS sequence"/>
</dbReference>
<proteinExistence type="predicted"/>
<reference evidence="1" key="1">
    <citation type="submission" date="2021-07" db="EMBL/GenBank/DDBJ databases">
        <authorList>
            <person name="Durling M."/>
        </authorList>
    </citation>
    <scope>NUCLEOTIDE SEQUENCE</scope>
</reference>
<comment type="caution">
    <text evidence="1">The sequence shown here is derived from an EMBL/GenBank/DDBJ whole genome shotgun (WGS) entry which is preliminary data.</text>
</comment>
<keyword evidence="2" id="KW-1185">Reference proteome</keyword>
<dbReference type="EMBL" id="CAJVRM010000485">
    <property type="protein sequence ID" value="CAG8981506.1"/>
    <property type="molecule type" value="Genomic_DNA"/>
</dbReference>
<name>A0A9N9LZL7_9HELO</name>